<dbReference type="EMBL" id="VIWP01000003">
    <property type="protein sequence ID" value="TWF54189.1"/>
    <property type="molecule type" value="Genomic_DNA"/>
</dbReference>
<keyword evidence="5" id="KW-1185">Reference proteome</keyword>
<dbReference type="Gene3D" id="3.40.630.30">
    <property type="match status" value="1"/>
</dbReference>
<feature type="domain" description="N-acetyltransferase" evidence="3">
    <location>
        <begin position="45"/>
        <end position="195"/>
    </location>
</feature>
<dbReference type="PROSITE" id="PS51186">
    <property type="entry name" value="GNAT"/>
    <property type="match status" value="1"/>
</dbReference>
<proteinExistence type="predicted"/>
<dbReference type="CDD" id="cd04301">
    <property type="entry name" value="NAT_SF"/>
    <property type="match status" value="1"/>
</dbReference>
<dbReference type="InterPro" id="IPR016181">
    <property type="entry name" value="Acyl_CoA_acyltransferase"/>
</dbReference>
<name>A0A561QV43_9HYPH</name>
<dbReference type="SUPFAM" id="SSF55729">
    <property type="entry name" value="Acyl-CoA N-acyltransferases (Nat)"/>
    <property type="match status" value="1"/>
</dbReference>
<dbReference type="OrthoDB" id="275336at2"/>
<organism evidence="4 5">
    <name type="scientific">Neorhizobium alkalisoli</name>
    <dbReference type="NCBI Taxonomy" id="528178"/>
    <lineage>
        <taxon>Bacteria</taxon>
        <taxon>Pseudomonadati</taxon>
        <taxon>Pseudomonadota</taxon>
        <taxon>Alphaproteobacteria</taxon>
        <taxon>Hyphomicrobiales</taxon>
        <taxon>Rhizobiaceae</taxon>
        <taxon>Rhizobium/Agrobacterium group</taxon>
        <taxon>Neorhizobium</taxon>
    </lineage>
</organism>
<protein>
    <submittedName>
        <fullName evidence="4">Acetyltransferase (GNAT) family protein</fullName>
    </submittedName>
</protein>
<evidence type="ECO:0000259" key="3">
    <source>
        <dbReference type="PROSITE" id="PS51186"/>
    </source>
</evidence>
<dbReference type="AlphaFoldDB" id="A0A561QV43"/>
<keyword evidence="1 4" id="KW-0808">Transferase</keyword>
<evidence type="ECO:0000313" key="4">
    <source>
        <dbReference type="EMBL" id="TWF54189.1"/>
    </source>
</evidence>
<dbReference type="InterPro" id="IPR000182">
    <property type="entry name" value="GNAT_dom"/>
</dbReference>
<dbReference type="PANTHER" id="PTHR43800">
    <property type="entry name" value="PEPTIDYL-LYSINE N-ACETYLTRANSFERASE YJAB"/>
    <property type="match status" value="1"/>
</dbReference>
<reference evidence="4 5" key="1">
    <citation type="submission" date="2019-06" db="EMBL/GenBank/DDBJ databases">
        <title>Sorghum-associated microbial communities from plants grown in Nebraska, USA.</title>
        <authorList>
            <person name="Schachtman D."/>
        </authorList>
    </citation>
    <scope>NUCLEOTIDE SEQUENCE [LARGE SCALE GENOMIC DNA]</scope>
    <source>
        <strain evidence="4 5">1225</strain>
    </source>
</reference>
<gene>
    <name evidence="4" type="ORF">FHW37_10350</name>
</gene>
<dbReference type="PANTHER" id="PTHR43800:SF1">
    <property type="entry name" value="PEPTIDYL-LYSINE N-ACETYLTRANSFERASE YJAB"/>
    <property type="match status" value="1"/>
</dbReference>
<dbReference type="Pfam" id="PF00583">
    <property type="entry name" value="Acetyltransf_1"/>
    <property type="match status" value="1"/>
</dbReference>
<dbReference type="Proteomes" id="UP000320653">
    <property type="component" value="Unassembled WGS sequence"/>
</dbReference>
<comment type="caution">
    <text evidence="4">The sequence shown here is derived from an EMBL/GenBank/DDBJ whole genome shotgun (WGS) entry which is preliminary data.</text>
</comment>
<accession>A0A561QV43</accession>
<evidence type="ECO:0000313" key="5">
    <source>
        <dbReference type="Proteomes" id="UP000320653"/>
    </source>
</evidence>
<keyword evidence="2" id="KW-0012">Acyltransferase</keyword>
<sequence>MKTEFPALASGYSTVPPGHVATIVTCLEMFAPPPRSPVPAAAATLVLERWDSPDIEGYRALFRDVGASWMWVSRLTMADDKLAAILNDPKVEIYALVDAGRPIGLLELDFRTENECELGFFGLVSDAIGKGAGRFLMDKAIETAWSRPIGRFWVHTCHLDSAAALPFYQRSGFKPFRQMVEMLEDPRLTGVVPRTASPHVPLIEA</sequence>
<evidence type="ECO:0000256" key="2">
    <source>
        <dbReference type="ARBA" id="ARBA00023315"/>
    </source>
</evidence>
<dbReference type="RefSeq" id="WP_145636191.1">
    <property type="nucleotide sequence ID" value="NZ_VIWP01000003.1"/>
</dbReference>
<evidence type="ECO:0000256" key="1">
    <source>
        <dbReference type="ARBA" id="ARBA00022679"/>
    </source>
</evidence>
<dbReference type="GO" id="GO:0016747">
    <property type="term" value="F:acyltransferase activity, transferring groups other than amino-acyl groups"/>
    <property type="evidence" value="ECO:0007669"/>
    <property type="project" value="InterPro"/>
</dbReference>